<feature type="compositionally biased region" description="Low complexity" evidence="8">
    <location>
        <begin position="91"/>
        <end position="110"/>
    </location>
</feature>
<dbReference type="GO" id="GO:0005634">
    <property type="term" value="C:nucleus"/>
    <property type="evidence" value="ECO:0007669"/>
    <property type="project" value="UniProtKB-SubCell"/>
</dbReference>
<dbReference type="Proteomes" id="UP000433876">
    <property type="component" value="Unassembled WGS sequence"/>
</dbReference>
<keyword evidence="7" id="KW-0539">Nucleus</keyword>
<dbReference type="PANTHER" id="PTHR22884">
    <property type="entry name" value="SET DOMAIN PROTEINS"/>
    <property type="match status" value="1"/>
</dbReference>
<evidence type="ECO:0000256" key="2">
    <source>
        <dbReference type="ARBA" id="ARBA00004286"/>
    </source>
</evidence>
<dbReference type="InterPro" id="IPR003616">
    <property type="entry name" value="Post-SET_dom"/>
</dbReference>
<feature type="region of interest" description="Disordered" evidence="8">
    <location>
        <begin position="608"/>
        <end position="650"/>
    </location>
</feature>
<evidence type="ECO:0000259" key="9">
    <source>
        <dbReference type="PROSITE" id="PS50280"/>
    </source>
</evidence>
<dbReference type="InterPro" id="IPR050777">
    <property type="entry name" value="SET2_Histone-Lys_MeTrsfase"/>
</dbReference>
<accession>A0A8S8ZH94</accession>
<comment type="caution">
    <text evidence="12">The sequence shown here is derived from an EMBL/GenBank/DDBJ whole genome shotgun (WGS) entry which is preliminary data.</text>
</comment>
<evidence type="ECO:0008006" key="14">
    <source>
        <dbReference type="Google" id="ProtNLM"/>
    </source>
</evidence>
<feature type="compositionally biased region" description="Low complexity" evidence="8">
    <location>
        <begin position="247"/>
        <end position="270"/>
    </location>
</feature>
<feature type="domain" description="Post-SET" evidence="10">
    <location>
        <begin position="946"/>
        <end position="962"/>
    </location>
</feature>
<evidence type="ECO:0000256" key="8">
    <source>
        <dbReference type="SAM" id="MobiDB-lite"/>
    </source>
</evidence>
<dbReference type="InterPro" id="IPR006560">
    <property type="entry name" value="AWS_dom"/>
</dbReference>
<dbReference type="InterPro" id="IPR001214">
    <property type="entry name" value="SET_dom"/>
</dbReference>
<evidence type="ECO:0000256" key="6">
    <source>
        <dbReference type="ARBA" id="ARBA00022691"/>
    </source>
</evidence>
<reference evidence="12 13" key="1">
    <citation type="submission" date="2017-07" db="EMBL/GenBank/DDBJ databases">
        <title>Genome sequence of the Sordaria macrospora wild type strain R19027.</title>
        <authorList>
            <person name="Nowrousian M."/>
            <person name="Teichert I."/>
            <person name="Kueck U."/>
        </authorList>
    </citation>
    <scope>NUCLEOTIDE SEQUENCE [LARGE SCALE GENOMIC DNA]</scope>
    <source>
        <strain evidence="12 13">R19027</strain>
        <tissue evidence="12">Mycelium</tissue>
    </source>
</reference>
<keyword evidence="4" id="KW-0489">Methyltransferase</keyword>
<evidence type="ECO:0000313" key="12">
    <source>
        <dbReference type="EMBL" id="KAA8628510.1"/>
    </source>
</evidence>
<feature type="compositionally biased region" description="Low complexity" evidence="8">
    <location>
        <begin position="35"/>
        <end position="54"/>
    </location>
</feature>
<feature type="domain" description="SET" evidence="9">
    <location>
        <begin position="822"/>
        <end position="938"/>
    </location>
</feature>
<dbReference type="GO" id="GO:0042054">
    <property type="term" value="F:histone methyltransferase activity"/>
    <property type="evidence" value="ECO:0007669"/>
    <property type="project" value="InterPro"/>
</dbReference>
<feature type="compositionally biased region" description="Basic and acidic residues" evidence="8">
    <location>
        <begin position="964"/>
        <end position="979"/>
    </location>
</feature>
<evidence type="ECO:0000256" key="1">
    <source>
        <dbReference type="ARBA" id="ARBA00004123"/>
    </source>
</evidence>
<dbReference type="FunFam" id="2.170.270.10:FF:000037">
    <property type="entry name" value="Histone-lysine N-methyltransferase"/>
    <property type="match status" value="1"/>
</dbReference>
<feature type="compositionally biased region" description="Low complexity" evidence="8">
    <location>
        <begin position="277"/>
        <end position="317"/>
    </location>
</feature>
<organism evidence="12 13">
    <name type="scientific">Sordaria macrospora</name>
    <dbReference type="NCBI Taxonomy" id="5147"/>
    <lineage>
        <taxon>Eukaryota</taxon>
        <taxon>Fungi</taxon>
        <taxon>Dikarya</taxon>
        <taxon>Ascomycota</taxon>
        <taxon>Pezizomycotina</taxon>
        <taxon>Sordariomycetes</taxon>
        <taxon>Sordariomycetidae</taxon>
        <taxon>Sordariales</taxon>
        <taxon>Sordariaceae</taxon>
        <taxon>Sordaria</taxon>
    </lineage>
</organism>
<proteinExistence type="predicted"/>
<evidence type="ECO:0000256" key="3">
    <source>
        <dbReference type="ARBA" id="ARBA00022454"/>
    </source>
</evidence>
<feature type="compositionally biased region" description="Basic and acidic residues" evidence="8">
    <location>
        <begin position="628"/>
        <end position="638"/>
    </location>
</feature>
<evidence type="ECO:0000259" key="10">
    <source>
        <dbReference type="PROSITE" id="PS50868"/>
    </source>
</evidence>
<dbReference type="SMART" id="SM00317">
    <property type="entry name" value="SET"/>
    <property type="match status" value="1"/>
</dbReference>
<sequence>MAAIVAIAELARGLLSSDSSFVSAVSAPTDASIEASSDAPASVTSTPPTTVSPDNMSQISDADVSGKPDTVSVPGLESDIPLLEDEEQNEAHQQLQQEQQGAGQGITEAQPDAVVAVPQQPAEPSLPDQQPGPDTKSRPRRARGNNAPVYNLARLTGTYVHGKRASKGDIVLQKKRKPKGRKLQALLAQQALEAEQAAQAALLLAFQGKTPAEPAANIPSVEPANQETDKPDSNAPVDAPAIPPVHAPVAPETTITEPTISESTIPESTIPEPPIAEPTISEPTIPEPTILEPTIAEPIIPEPTIAEPTIPESTIPEPEIPKVAASPDQHGAAQPPDAPADESRVDHESLDASMDEAPLEFPTDTVELSTTTDADTAQTIHPYISDTLAPALPADVPNHIPPIAPSATTKPSTRGAKATNKDVVKRPVGRPRKSTATNAGKATRRAMAKTAKTRTATAEEAQLDVEKEAEPSSTEDGQTGTWEDVPEETNGDVQTSPAKRVKAVKAKGVKTAKGKVTKAGTIKASAVVPATRRATRHSGVPVEDPLFSLIPPAPPLGKKTKKTAEPALTRVPRELKRLRDTNEFVGIDTRPIRYSVWSNGKYIEVTEDSEPTAPAKKKARVESSTATVREEKKEKMVEPEAPINTESSRPVVQQKRVKKWLNKGLYAGQQAPEDVRESLTKQERKKLLAIPELAKSSPPNNVLPLPIFNGLRLLITGRDFKLPFDVCHPLPPGQPKPAAYRTMTKNRFIGQAAAIWKKTPHFEDFASKCVCTPEDGCAQDCQNRVMLYECDETNCNVGKEFCQNRAFQMLTERTKQGGRYRVGVEVFKTEDRGYGVRSNRCFEPHQIIMEYTGEIITDEECERRMNEEYKNNECYYLMSFDQNMIIDATTGSIARFVNHSCSPNCRMIKWIVSGQPRMALFAGDRPIQTGEELTYDYNFDPFSAKNVQKCLCGAPNCRGVLGPKPKEVKPPKPPKAEGKGKKKAVKRKLQELLANRVIVEGDEKSPKKLKVAKSTEDTAKGAATFLSRKVSKVSVSAKSKAASAKTIKTFARKVSIASTKVVKSFSKGAAAKSKMITLKAPTRGSNLTIVAADSGGSITAAGTTEAEEEVGNKASRAARATPKNTPRAKKTADAVQETPAAAEDDGGSVFDVPSSSSARKRAPSWKVRDSGVKNVSSLFKKARKSPVKSKDTASPAATSTAVTKVVKTRKASTSAKVTKPGKAMPKLTVAMKTGKSVTKTTASKSGKGSVSTKSATKIRLVSKPADGQDENAAPEQVEA</sequence>
<feature type="compositionally biased region" description="Low complexity" evidence="8">
    <location>
        <begin position="448"/>
        <end position="458"/>
    </location>
</feature>
<dbReference type="SMART" id="SM00508">
    <property type="entry name" value="PostSET"/>
    <property type="match status" value="1"/>
</dbReference>
<name>A0A8S8ZH94_SORMA</name>
<dbReference type="InterPro" id="IPR046341">
    <property type="entry name" value="SET_dom_sf"/>
</dbReference>
<evidence type="ECO:0000256" key="7">
    <source>
        <dbReference type="ARBA" id="ARBA00023242"/>
    </source>
</evidence>
<dbReference type="Pfam" id="PF17907">
    <property type="entry name" value="AWS"/>
    <property type="match status" value="1"/>
</dbReference>
<feature type="region of interest" description="Disordered" evidence="8">
    <location>
        <begin position="395"/>
        <end position="500"/>
    </location>
</feature>
<keyword evidence="5" id="KW-0808">Transferase</keyword>
<dbReference type="Gene3D" id="2.170.270.10">
    <property type="entry name" value="SET domain"/>
    <property type="match status" value="1"/>
</dbReference>
<dbReference type="GO" id="GO:0032259">
    <property type="term" value="P:methylation"/>
    <property type="evidence" value="ECO:0007669"/>
    <property type="project" value="UniProtKB-KW"/>
</dbReference>
<protein>
    <recommendedName>
        <fullName evidence="14">Histone-lysine N-methyltransferase ASH1L</fullName>
    </recommendedName>
</protein>
<gene>
    <name evidence="12" type="ORF">SMACR_05383</name>
</gene>
<evidence type="ECO:0000259" key="11">
    <source>
        <dbReference type="PROSITE" id="PS51215"/>
    </source>
</evidence>
<evidence type="ECO:0000256" key="5">
    <source>
        <dbReference type="ARBA" id="ARBA00022679"/>
    </source>
</evidence>
<feature type="region of interest" description="Disordered" evidence="8">
    <location>
        <begin position="27"/>
        <end position="150"/>
    </location>
</feature>
<dbReference type="GO" id="GO:0005694">
    <property type="term" value="C:chromosome"/>
    <property type="evidence" value="ECO:0007669"/>
    <property type="project" value="UniProtKB-SubCell"/>
</dbReference>
<dbReference type="PROSITE" id="PS51215">
    <property type="entry name" value="AWS"/>
    <property type="match status" value="1"/>
</dbReference>
<feature type="region of interest" description="Disordered" evidence="8">
    <location>
        <begin position="213"/>
        <end position="362"/>
    </location>
</feature>
<dbReference type="EMBL" id="NMPR01000179">
    <property type="protein sequence ID" value="KAA8628510.1"/>
    <property type="molecule type" value="Genomic_DNA"/>
</dbReference>
<feature type="compositionally biased region" description="Basic and acidic residues" evidence="8">
    <location>
        <begin position="341"/>
        <end position="350"/>
    </location>
</feature>
<dbReference type="PROSITE" id="PS50868">
    <property type="entry name" value="POST_SET"/>
    <property type="match status" value="1"/>
</dbReference>
<dbReference type="PROSITE" id="PS50280">
    <property type="entry name" value="SET"/>
    <property type="match status" value="1"/>
</dbReference>
<feature type="region of interest" description="Disordered" evidence="8">
    <location>
        <begin position="963"/>
        <end position="983"/>
    </location>
</feature>
<feature type="compositionally biased region" description="Polar residues" evidence="8">
    <location>
        <begin position="471"/>
        <end position="481"/>
    </location>
</feature>
<feature type="compositionally biased region" description="Low complexity" evidence="8">
    <location>
        <begin position="1192"/>
        <end position="1205"/>
    </location>
</feature>
<dbReference type="VEuPathDB" id="FungiDB:SMAC_05383"/>
<feature type="domain" description="AWS" evidence="11">
    <location>
        <begin position="764"/>
        <end position="811"/>
    </location>
</feature>
<dbReference type="AlphaFoldDB" id="A0A8S8ZH94"/>
<keyword evidence="3" id="KW-0158">Chromosome</keyword>
<evidence type="ECO:0000313" key="13">
    <source>
        <dbReference type="Proteomes" id="UP000433876"/>
    </source>
</evidence>
<dbReference type="SUPFAM" id="SSF82199">
    <property type="entry name" value="SET domain"/>
    <property type="match status" value="1"/>
</dbReference>
<dbReference type="Pfam" id="PF00856">
    <property type="entry name" value="SET"/>
    <property type="match status" value="1"/>
</dbReference>
<feature type="compositionally biased region" description="Low complexity" evidence="8">
    <location>
        <begin position="1232"/>
        <end position="1257"/>
    </location>
</feature>
<comment type="subcellular location">
    <subcellularLocation>
        <location evidence="2">Chromosome</location>
    </subcellularLocation>
    <subcellularLocation>
        <location evidence="1">Nucleus</location>
    </subcellularLocation>
</comment>
<evidence type="ECO:0000256" key="4">
    <source>
        <dbReference type="ARBA" id="ARBA00022603"/>
    </source>
</evidence>
<feature type="region of interest" description="Disordered" evidence="8">
    <location>
        <begin position="1102"/>
        <end position="1279"/>
    </location>
</feature>
<keyword evidence="6" id="KW-0949">S-adenosyl-L-methionine</keyword>